<gene>
    <name evidence="11" type="ORF">IM755_12735</name>
</gene>
<keyword evidence="4" id="KW-0808">Transferase</keyword>
<keyword evidence="3 11" id="KW-0489">Methyltransferase</keyword>
<dbReference type="PANTHER" id="PTHR42933">
    <property type="entry name" value="SLR6095 PROTEIN"/>
    <property type="match status" value="1"/>
</dbReference>
<accession>A0ABR9WV76</accession>
<comment type="similarity">
    <text evidence="1">Belongs to the N(4)/N(6)-methyltransferase family.</text>
</comment>
<organism evidence="11 12">
    <name type="scientific">Flavobacterium proteolyticum</name>
    <dbReference type="NCBI Taxonomy" id="2911683"/>
    <lineage>
        <taxon>Bacteria</taxon>
        <taxon>Pseudomonadati</taxon>
        <taxon>Bacteroidota</taxon>
        <taxon>Flavobacteriia</taxon>
        <taxon>Flavobacteriales</taxon>
        <taxon>Flavobacteriaceae</taxon>
        <taxon>Flavobacterium</taxon>
    </lineage>
</organism>
<feature type="coiled-coil region" evidence="9">
    <location>
        <begin position="725"/>
        <end position="752"/>
    </location>
</feature>
<dbReference type="PANTHER" id="PTHR42933:SF3">
    <property type="entry name" value="TYPE I RESTRICTION ENZYME MJAVIII METHYLASE SUBUNIT"/>
    <property type="match status" value="1"/>
</dbReference>
<keyword evidence="12" id="KW-1185">Reference proteome</keyword>
<proteinExistence type="inferred from homology"/>
<evidence type="ECO:0000256" key="9">
    <source>
        <dbReference type="SAM" id="Coils"/>
    </source>
</evidence>
<reference evidence="11 12" key="1">
    <citation type="submission" date="2020-10" db="EMBL/GenBank/DDBJ databases">
        <title>The genome sequence of Flavobacterium aquaticum 1Y8A.</title>
        <authorList>
            <person name="Liu Y."/>
        </authorList>
    </citation>
    <scope>NUCLEOTIDE SEQUENCE [LARGE SCALE GENOMIC DNA]</scope>
    <source>
        <strain evidence="11 12">1Y8A</strain>
    </source>
</reference>
<keyword evidence="9" id="KW-0175">Coiled coil</keyword>
<dbReference type="InterPro" id="IPR029063">
    <property type="entry name" value="SAM-dependent_MTases_sf"/>
</dbReference>
<evidence type="ECO:0000313" key="12">
    <source>
        <dbReference type="Proteomes" id="UP000656274"/>
    </source>
</evidence>
<keyword evidence="6" id="KW-0680">Restriction system</keyword>
<evidence type="ECO:0000256" key="5">
    <source>
        <dbReference type="ARBA" id="ARBA00022691"/>
    </source>
</evidence>
<dbReference type="Gene3D" id="3.90.220.20">
    <property type="entry name" value="DNA methylase specificity domains"/>
    <property type="match status" value="1"/>
</dbReference>
<comment type="caution">
    <text evidence="11">The sequence shown here is derived from an EMBL/GenBank/DDBJ whole genome shotgun (WGS) entry which is preliminary data.</text>
</comment>
<evidence type="ECO:0000256" key="3">
    <source>
        <dbReference type="ARBA" id="ARBA00022603"/>
    </source>
</evidence>
<evidence type="ECO:0000256" key="8">
    <source>
        <dbReference type="ARBA" id="ARBA00047942"/>
    </source>
</evidence>
<dbReference type="RefSeq" id="WP_194097461.1">
    <property type="nucleotide sequence ID" value="NZ_JADFTZ010000012.1"/>
</dbReference>
<keyword evidence="7" id="KW-0238">DNA-binding</keyword>
<evidence type="ECO:0000259" key="10">
    <source>
        <dbReference type="Pfam" id="PF02384"/>
    </source>
</evidence>
<dbReference type="SUPFAM" id="SSF116734">
    <property type="entry name" value="DNA methylase specificity domain"/>
    <property type="match status" value="1"/>
</dbReference>
<evidence type="ECO:0000256" key="7">
    <source>
        <dbReference type="ARBA" id="ARBA00023125"/>
    </source>
</evidence>
<evidence type="ECO:0000256" key="1">
    <source>
        <dbReference type="ARBA" id="ARBA00006594"/>
    </source>
</evidence>
<dbReference type="InterPro" id="IPR051537">
    <property type="entry name" value="DNA_Adenine_Mtase"/>
</dbReference>
<comment type="catalytic activity">
    <reaction evidence="8">
        <text>a 2'-deoxyadenosine in DNA + S-adenosyl-L-methionine = an N(6)-methyl-2'-deoxyadenosine in DNA + S-adenosyl-L-homocysteine + H(+)</text>
        <dbReference type="Rhea" id="RHEA:15197"/>
        <dbReference type="Rhea" id="RHEA-COMP:12418"/>
        <dbReference type="Rhea" id="RHEA-COMP:12419"/>
        <dbReference type="ChEBI" id="CHEBI:15378"/>
        <dbReference type="ChEBI" id="CHEBI:57856"/>
        <dbReference type="ChEBI" id="CHEBI:59789"/>
        <dbReference type="ChEBI" id="CHEBI:90615"/>
        <dbReference type="ChEBI" id="CHEBI:90616"/>
        <dbReference type="EC" id="2.1.1.72"/>
    </reaction>
</comment>
<dbReference type="EMBL" id="JADFTZ010000012">
    <property type="protein sequence ID" value="MBE9577574.1"/>
    <property type="molecule type" value="Genomic_DNA"/>
</dbReference>
<evidence type="ECO:0000256" key="2">
    <source>
        <dbReference type="ARBA" id="ARBA00011900"/>
    </source>
</evidence>
<dbReference type="Proteomes" id="UP000656274">
    <property type="component" value="Unassembled WGS sequence"/>
</dbReference>
<protein>
    <recommendedName>
        <fullName evidence="2">site-specific DNA-methyltransferase (adenine-specific)</fullName>
        <ecNumber evidence="2">2.1.1.72</ecNumber>
    </recommendedName>
</protein>
<dbReference type="InterPro" id="IPR003356">
    <property type="entry name" value="DNA_methylase_A-5"/>
</dbReference>
<evidence type="ECO:0000256" key="6">
    <source>
        <dbReference type="ARBA" id="ARBA00022747"/>
    </source>
</evidence>
<dbReference type="InterPro" id="IPR044946">
    <property type="entry name" value="Restrct_endonuc_typeI_TRD_sf"/>
</dbReference>
<dbReference type="PRINTS" id="PR00507">
    <property type="entry name" value="N12N6MTFRASE"/>
</dbReference>
<keyword evidence="5" id="KW-0949">S-adenosyl-L-methionine</keyword>
<dbReference type="EC" id="2.1.1.72" evidence="2"/>
<name>A0ABR9WV76_9FLAO</name>
<feature type="domain" description="DNA methylase adenine-specific" evidence="10">
    <location>
        <begin position="279"/>
        <end position="557"/>
    </location>
</feature>
<evidence type="ECO:0000313" key="11">
    <source>
        <dbReference type="EMBL" id="MBE9577574.1"/>
    </source>
</evidence>
<dbReference type="Pfam" id="PF02384">
    <property type="entry name" value="N6_Mtase"/>
    <property type="match status" value="1"/>
</dbReference>
<dbReference type="SUPFAM" id="SSF53335">
    <property type="entry name" value="S-adenosyl-L-methionine-dependent methyltransferases"/>
    <property type="match status" value="1"/>
</dbReference>
<dbReference type="Gene3D" id="3.40.50.150">
    <property type="entry name" value="Vaccinia Virus protein VP39"/>
    <property type="match status" value="1"/>
</dbReference>
<sequence length="754" mass="86203">MAKSTKGVSETVTENIFREFYGSSTFIEKSAIPSELGFQSKKNTSSSKGYPDFFLEEEDYIIVVEAKAISHSDAIAEVQHYMQKNNVTKDIIGIAVSGQKLDELKVDYFLKTNESNNCISIQENSTLLTLKNIYNIYWQKRYGESVTAESLIKTLNELNKTFNENNKVKDTERSLFFSGLMIALKDNTFRNTYKNIQAPSREEVSTIKITILECHNLNNAILEAITRQLADKINNLSKGYSWKDRFSFIKNVDYSLLEYKKIITKIEKNIFKPFQNDEKQDILGKAYKIFLKRAGKIDNKNIILTPDHIKSLMVELARLNVNDVVLDTCTGTGGFLMEAMEVLIKKANNNETLIKNIKENQLIGFEVDSVLFALACSNMFLHGDGRTNLLFRSSLLDDKNENIINNKDKDLLNYINSLKPTKCIINPPYETNNSIKFTLQALKYLEPNGKLIIIMPTPTLTQNQNGLTAEVLKIAKLDFVIRMPYNLFSEQKRTVNTSIFGFTKTPHNNNDEVLFYNLEDDGFVSIQHKGRVDKFNKWEDIKNSIVDSIFNLKEQKGVSEKKKIYKDDILNCAGIQKNISSNSKLLKVEDLFNIEDGTLASDNSEDGEFDFITGAEEWKKHSTYKYDKEAIVYVVSAGGSLGRSHYVNGKFIASNLCIVLTPKNQNKYPINLQFYNTYFNNLRKKIVSDLADGTSKLTIGKTIFKQYYIDYISKDVQDKFVENHITKYTEKVNELKKLVQKAETNINNKLSELI</sequence>
<dbReference type="GO" id="GO:0032259">
    <property type="term" value="P:methylation"/>
    <property type="evidence" value="ECO:0007669"/>
    <property type="project" value="UniProtKB-KW"/>
</dbReference>
<dbReference type="GO" id="GO:0008168">
    <property type="term" value="F:methyltransferase activity"/>
    <property type="evidence" value="ECO:0007669"/>
    <property type="project" value="UniProtKB-KW"/>
</dbReference>
<evidence type="ECO:0000256" key="4">
    <source>
        <dbReference type="ARBA" id="ARBA00022679"/>
    </source>
</evidence>